<dbReference type="RefSeq" id="WP_096993112.1">
    <property type="nucleotide sequence ID" value="NZ_JBHSII010000006.1"/>
</dbReference>
<name>A0A240EGU1_9VIBR</name>
<sequence length="503" mass="56430">MFNQLDLLEYHFSPAVVTRDSLKNSGAFLRHQPSGSLAGNVLRSLALEKHVFGADWDSMPVQVGNQTFHCVLESDRYFRLEKLNLAIEKVEDRVVLVAVNLPKGIKMIVDELNPVSIERACCDAMEKGYIESHSTYRSSLLDPFVAVDFWDVFEKSETPKVYGAKFKRLPIKLSKKVQEKVDKHVVNHDYRIELARQGDTWRVTLRYEFIIGGFTVGIISGTSIPAMIEIAIDDSGQGKPSAVENTSSNNVVELDSYEAELKLLTAVDSKRIELPTRQLKHYTSIRSKVKAAGGVYRRNGFDFSDRCAKEVLSTLQNGEVVKAKFKEMAFFATPSNWSKFVVDVTRSKSDPNARIFEPHAGHGAIADEIKALGIEPIVNELWSENLKVLQDKGYDCHNKDFLTMTADDIGGQVDCICGNPPWGNRVDLKHFLHCLTMLRSGGEISMIVSESIVDNEKVKAIREFKQLLDRQGAVLTRVPPGTFENTAVGGIHIYIENYMPEKE</sequence>
<reference evidence="2" key="1">
    <citation type="submission" date="2016-06" db="EMBL/GenBank/DDBJ databases">
        <authorList>
            <person name="Rodrigo-Torres L."/>
            <person name="Arahal R.D."/>
            <person name="Lucena T."/>
        </authorList>
    </citation>
    <scope>NUCLEOTIDE SEQUENCE [LARGE SCALE GENOMIC DNA]</scope>
    <source>
        <strain evidence="2">CECT8203</strain>
    </source>
</reference>
<gene>
    <name evidence="1" type="ORF">VTH8203_01499</name>
</gene>
<dbReference type="SUPFAM" id="SSF53335">
    <property type="entry name" value="S-adenosyl-L-methionine-dependent methyltransferases"/>
    <property type="match status" value="1"/>
</dbReference>
<evidence type="ECO:0000313" key="1">
    <source>
        <dbReference type="EMBL" id="SNX47884.1"/>
    </source>
</evidence>
<dbReference type="Gene3D" id="3.40.50.150">
    <property type="entry name" value="Vaccinia Virus protein VP39"/>
    <property type="match status" value="1"/>
</dbReference>
<accession>A0A240EGU1</accession>
<protein>
    <submittedName>
        <fullName evidence="1">Uncharacterized protein</fullName>
    </submittedName>
</protein>
<dbReference type="Proteomes" id="UP000219336">
    <property type="component" value="Unassembled WGS sequence"/>
</dbReference>
<dbReference type="AlphaFoldDB" id="A0A240EGU1"/>
<dbReference type="InterPro" id="IPR029063">
    <property type="entry name" value="SAM-dependent_MTases_sf"/>
</dbReference>
<keyword evidence="2" id="KW-1185">Reference proteome</keyword>
<dbReference type="PRINTS" id="PR00507">
    <property type="entry name" value="N12N6MTFRASE"/>
</dbReference>
<proteinExistence type="predicted"/>
<dbReference type="OrthoDB" id="9814088at2"/>
<evidence type="ECO:0000313" key="2">
    <source>
        <dbReference type="Proteomes" id="UP000219336"/>
    </source>
</evidence>
<dbReference type="EMBL" id="OANU01000015">
    <property type="protein sequence ID" value="SNX47884.1"/>
    <property type="molecule type" value="Genomic_DNA"/>
</dbReference>
<organism evidence="1 2">
    <name type="scientific">Vibrio thalassae</name>
    <dbReference type="NCBI Taxonomy" id="1243014"/>
    <lineage>
        <taxon>Bacteria</taxon>
        <taxon>Pseudomonadati</taxon>
        <taxon>Pseudomonadota</taxon>
        <taxon>Gammaproteobacteria</taxon>
        <taxon>Vibrionales</taxon>
        <taxon>Vibrionaceae</taxon>
        <taxon>Vibrio</taxon>
    </lineage>
</organism>